<reference evidence="2" key="1">
    <citation type="submission" date="2018-12" db="EMBL/GenBank/DDBJ databases">
        <authorList>
            <person name="Syme R.A."/>
            <person name="Farfan-Caceres L."/>
            <person name="Lichtenzveig J."/>
        </authorList>
    </citation>
    <scope>NUCLEOTIDE SEQUENCE</scope>
    <source>
        <strain evidence="2">Al4</strain>
    </source>
</reference>
<keyword evidence="1" id="KW-0812">Transmembrane</keyword>
<dbReference type="GO" id="GO:0016491">
    <property type="term" value="F:oxidoreductase activity"/>
    <property type="evidence" value="ECO:0007669"/>
    <property type="project" value="InterPro"/>
</dbReference>
<dbReference type="OrthoDB" id="545169at2759"/>
<keyword evidence="3" id="KW-1185">Reference proteome</keyword>
<evidence type="ECO:0000256" key="1">
    <source>
        <dbReference type="SAM" id="Phobius"/>
    </source>
</evidence>
<reference evidence="2" key="2">
    <citation type="submission" date="2020-09" db="EMBL/GenBank/DDBJ databases">
        <title>Reference genome assembly for Australian Ascochyta lentis isolate Al4.</title>
        <authorList>
            <person name="Lee R.C."/>
            <person name="Farfan-Caceres L.M."/>
            <person name="Debler J.W."/>
            <person name="Williams A.H."/>
            <person name="Henares B.M."/>
        </authorList>
    </citation>
    <scope>NUCLEOTIDE SEQUENCE</scope>
    <source>
        <strain evidence="2">Al4</strain>
    </source>
</reference>
<keyword evidence="1" id="KW-0472">Membrane</keyword>
<evidence type="ECO:0008006" key="4">
    <source>
        <dbReference type="Google" id="ProtNLM"/>
    </source>
</evidence>
<organism evidence="2 3">
    <name type="scientific">Ascochyta lentis</name>
    <dbReference type="NCBI Taxonomy" id="205686"/>
    <lineage>
        <taxon>Eukaryota</taxon>
        <taxon>Fungi</taxon>
        <taxon>Dikarya</taxon>
        <taxon>Ascomycota</taxon>
        <taxon>Pezizomycotina</taxon>
        <taxon>Dothideomycetes</taxon>
        <taxon>Pleosporomycetidae</taxon>
        <taxon>Pleosporales</taxon>
        <taxon>Pleosporineae</taxon>
        <taxon>Didymellaceae</taxon>
        <taxon>Ascochyta</taxon>
    </lineage>
</organism>
<proteinExistence type="predicted"/>
<evidence type="ECO:0000313" key="3">
    <source>
        <dbReference type="Proteomes" id="UP000651452"/>
    </source>
</evidence>
<name>A0A8H7J3Q8_9PLEO</name>
<gene>
    <name evidence="2" type="ORF">EKO04_006096</name>
</gene>
<feature type="transmembrane region" description="Helical" evidence="1">
    <location>
        <begin position="15"/>
        <end position="39"/>
    </location>
</feature>
<dbReference type="Proteomes" id="UP000651452">
    <property type="component" value="Unassembled WGS sequence"/>
</dbReference>
<dbReference type="EMBL" id="RZGK01000010">
    <property type="protein sequence ID" value="KAF9695912.1"/>
    <property type="molecule type" value="Genomic_DNA"/>
</dbReference>
<dbReference type="InterPro" id="IPR046366">
    <property type="entry name" value="MPAB"/>
</dbReference>
<dbReference type="PANTHER" id="PTHR36124:SF1">
    <property type="entry name" value="ER-BOUND OXYGENASE MPAB_MPAB'_RUBBER OXYGENASE CATALYTIC DOMAIN-CONTAINING PROTEIN"/>
    <property type="match status" value="1"/>
</dbReference>
<keyword evidence="1" id="KW-1133">Transmembrane helix</keyword>
<protein>
    <recommendedName>
        <fullName evidence="4">ER-bound oxygenase mpaB/mpaB'/Rubber oxygenase catalytic domain-containing protein</fullName>
    </recommendedName>
</protein>
<comment type="caution">
    <text evidence="2">The sequence shown here is derived from an EMBL/GenBank/DDBJ whole genome shotgun (WGS) entry which is preliminary data.</text>
</comment>
<sequence length="426" mass="49223">MNTTQMASTNSTNSLASITGALGLRATTVVAVLTCYIALCRGLRYLRRDQQHLQMPYKIREDFRKMTAEDAWKITKYVQSLEFPWMTKKALSFALFKTYGIPSISKLLCETQQLGKVEYAGRRFADTNILISEFLGYSPTSQRCNSAIARMNYLHSRYQKANKISNDDMLYTLSLFVMEVERWVKLYEWRVLTPMEICAFGTHWKGIGDAMGIDYSSLRHGPESFTDGLEFFEDIKEWAETYEKEYMVPDRYNHQLAEETTRILLANAPDALKPYGQNVVAALMDDRLRKAMMCDNPPPFYINMVKTVFGVRKFVSRWLLPPRPYAFQVRHVTDDPDPKSGRYFMTEYDSEPWYIKPTFSMRYSLLAWLRWAAGKPYPNGVGYSPQGYKVFEVGPKKLEGHGLDECEATRDRLMGSDRGRCPFAFS</sequence>
<accession>A0A8H7J3Q8</accession>
<dbReference type="PANTHER" id="PTHR36124">
    <property type="match status" value="1"/>
</dbReference>
<evidence type="ECO:0000313" key="2">
    <source>
        <dbReference type="EMBL" id="KAF9695912.1"/>
    </source>
</evidence>
<dbReference type="AlphaFoldDB" id="A0A8H7J3Q8"/>